<dbReference type="SUPFAM" id="SSF51556">
    <property type="entry name" value="Metallo-dependent hydrolases"/>
    <property type="match status" value="1"/>
</dbReference>
<evidence type="ECO:0008006" key="3">
    <source>
        <dbReference type="Google" id="ProtNLM"/>
    </source>
</evidence>
<keyword evidence="2" id="KW-1185">Reference proteome</keyword>
<comment type="caution">
    <text evidence="1">The sequence shown here is derived from an EMBL/GenBank/DDBJ whole genome shotgun (WGS) entry which is preliminary data.</text>
</comment>
<dbReference type="EMBL" id="JAEPRA010000003">
    <property type="protein sequence ID" value="KAG2187720.1"/>
    <property type="molecule type" value="Genomic_DNA"/>
</dbReference>
<dbReference type="AlphaFoldDB" id="A0A8H7Q8Y0"/>
<dbReference type="PANTHER" id="PTHR47345">
    <property type="entry name" value="CUT9-INTERACTING PROTEIN SCN1"/>
    <property type="match status" value="1"/>
</dbReference>
<dbReference type="OrthoDB" id="413993at2759"/>
<reference evidence="1" key="1">
    <citation type="submission" date="2020-12" db="EMBL/GenBank/DDBJ databases">
        <title>Metabolic potential, ecology and presence of endohyphal bacteria is reflected in genomic diversity of Mucoromycotina.</title>
        <authorList>
            <person name="Muszewska A."/>
            <person name="Okrasinska A."/>
            <person name="Steczkiewicz K."/>
            <person name="Drgas O."/>
            <person name="Orlowska M."/>
            <person name="Perlinska-Lenart U."/>
            <person name="Aleksandrzak-Piekarczyk T."/>
            <person name="Szatraj K."/>
            <person name="Zielenkiewicz U."/>
            <person name="Pilsyk S."/>
            <person name="Malc E."/>
            <person name="Mieczkowski P."/>
            <person name="Kruszewska J.S."/>
            <person name="Biernat P."/>
            <person name="Pawlowska J."/>
        </authorList>
    </citation>
    <scope>NUCLEOTIDE SEQUENCE</scope>
    <source>
        <strain evidence="1">WA0000051536</strain>
    </source>
</reference>
<sequence length="349" mass="39840">MCQDSTDQSAYTDLMTEEKFDDDLYKYLCDNHCHPHDAVDKLDEIAKLRTGHLTLMGVREQDWDTVKKVVDQSSIDNEDGIEKCIPSFGVHPWYAHLVRGAARNQTEPDEQHYNRVLTSKDDSEKADLIQHLPTPSSDWLRTLRANLEQYPHAIVGEIGFDRSARLLPAGAEHWHGVRPTEVRCTPEHQLEVVSSQFELARDLNRSVSLHCVQAHGMVLDLLLRKANEWRKKDMKTPFRICLHSYGGSPGILPSLFDIKRPVKVYMSFSVAINGRLGNKLLQLIEKVPDDRLLIESDYNTPTGIDDAMVDITKVVAKAKKWSIQQVVEITRRNWLEFINISAPDGEHRA</sequence>
<dbReference type="GO" id="GO:0016788">
    <property type="term" value="F:hydrolase activity, acting on ester bonds"/>
    <property type="evidence" value="ECO:0007669"/>
    <property type="project" value="InterPro"/>
</dbReference>
<dbReference type="PANTHER" id="PTHR47345:SF1">
    <property type="entry name" value="CUT9-INTERACTING PROTEIN SCN1"/>
    <property type="match status" value="1"/>
</dbReference>
<proteinExistence type="predicted"/>
<gene>
    <name evidence="1" type="ORF">INT44_005410</name>
</gene>
<dbReference type="InterPro" id="IPR032466">
    <property type="entry name" value="Metal_Hydrolase"/>
</dbReference>
<evidence type="ECO:0000313" key="1">
    <source>
        <dbReference type="EMBL" id="KAG2187720.1"/>
    </source>
</evidence>
<accession>A0A8H7Q8Y0</accession>
<organism evidence="1 2">
    <name type="scientific">Umbelopsis vinacea</name>
    <dbReference type="NCBI Taxonomy" id="44442"/>
    <lineage>
        <taxon>Eukaryota</taxon>
        <taxon>Fungi</taxon>
        <taxon>Fungi incertae sedis</taxon>
        <taxon>Mucoromycota</taxon>
        <taxon>Mucoromycotina</taxon>
        <taxon>Umbelopsidomycetes</taxon>
        <taxon>Umbelopsidales</taxon>
        <taxon>Umbelopsidaceae</taxon>
        <taxon>Umbelopsis</taxon>
    </lineage>
</organism>
<protein>
    <recommendedName>
        <fullName evidence="3">Metallo-dependent hydrolase</fullName>
    </recommendedName>
</protein>
<dbReference type="Gene3D" id="3.20.20.140">
    <property type="entry name" value="Metal-dependent hydrolases"/>
    <property type="match status" value="1"/>
</dbReference>
<dbReference type="Proteomes" id="UP000612746">
    <property type="component" value="Unassembled WGS sequence"/>
</dbReference>
<evidence type="ECO:0000313" key="2">
    <source>
        <dbReference type="Proteomes" id="UP000612746"/>
    </source>
</evidence>
<name>A0A8H7Q8Y0_9FUNG</name>
<dbReference type="InterPro" id="IPR001130">
    <property type="entry name" value="TatD-like"/>
</dbReference>
<dbReference type="Pfam" id="PF01026">
    <property type="entry name" value="TatD_DNase"/>
    <property type="match status" value="1"/>
</dbReference>
<dbReference type="InterPro" id="IPR053044">
    <property type="entry name" value="Metallo-hydrolase/TatD-type"/>
</dbReference>